<reference evidence="2" key="1">
    <citation type="journal article" date="2020" name="Nature">
        <title>Giant virus diversity and host interactions through global metagenomics.</title>
        <authorList>
            <person name="Schulz F."/>
            <person name="Roux S."/>
            <person name="Paez-Espino D."/>
            <person name="Jungbluth S."/>
            <person name="Walsh D.A."/>
            <person name="Denef V.J."/>
            <person name="McMahon K.D."/>
            <person name="Konstantinidis K.T."/>
            <person name="Eloe-Fadrosh E.A."/>
            <person name="Kyrpides N.C."/>
            <person name="Woyke T."/>
        </authorList>
    </citation>
    <scope>NUCLEOTIDE SEQUENCE</scope>
    <source>
        <strain evidence="2">GVMAG-M-3300009161-34</strain>
    </source>
</reference>
<evidence type="ECO:0000256" key="1">
    <source>
        <dbReference type="SAM" id="MobiDB-lite"/>
    </source>
</evidence>
<dbReference type="EMBL" id="MN738958">
    <property type="protein sequence ID" value="QHT33103.1"/>
    <property type="molecule type" value="Genomic_DNA"/>
</dbReference>
<evidence type="ECO:0000313" key="2">
    <source>
        <dbReference type="EMBL" id="QHT33103.1"/>
    </source>
</evidence>
<protein>
    <submittedName>
        <fullName evidence="2">Uncharacterized protein</fullName>
    </submittedName>
</protein>
<organism evidence="2">
    <name type="scientific">viral metagenome</name>
    <dbReference type="NCBI Taxonomy" id="1070528"/>
    <lineage>
        <taxon>unclassified sequences</taxon>
        <taxon>metagenomes</taxon>
        <taxon>organismal metagenomes</taxon>
    </lineage>
</organism>
<feature type="compositionally biased region" description="Polar residues" evidence="1">
    <location>
        <begin position="1"/>
        <end position="19"/>
    </location>
</feature>
<name>A0A6C0EX55_9ZZZZ</name>
<sequence length="34" mass="3553">MGTDNMGTDTPVRTPTLSISPPPPPHTRSIAPLP</sequence>
<feature type="region of interest" description="Disordered" evidence="1">
    <location>
        <begin position="1"/>
        <end position="34"/>
    </location>
</feature>
<proteinExistence type="predicted"/>
<accession>A0A6C0EX55</accession>
<dbReference type="AlphaFoldDB" id="A0A6C0EX55"/>